<keyword evidence="6" id="KW-0539">Nucleus</keyword>
<protein>
    <submittedName>
        <fullName evidence="8">PCI-domain-containing protein</fullName>
    </submittedName>
</protein>
<dbReference type="STRING" id="341454.A0A4S2N8F3"/>
<dbReference type="OrthoDB" id="422427at2759"/>
<dbReference type="PANTHER" id="PTHR14145">
    <property type="entry name" value="26S PROTESOME SUBUNIT 6"/>
    <property type="match status" value="1"/>
</dbReference>
<dbReference type="InterPro" id="IPR019585">
    <property type="entry name" value="Rpn7/CSN1"/>
</dbReference>
<comment type="subcellular location">
    <subcellularLocation>
        <location evidence="2">Cytoplasm</location>
    </subcellularLocation>
    <subcellularLocation>
        <location evidence="1">Nucleus</location>
    </subcellularLocation>
</comment>
<dbReference type="Proteomes" id="UP000298138">
    <property type="component" value="Unassembled WGS sequence"/>
</dbReference>
<proteinExistence type="inferred from homology"/>
<dbReference type="InterPro" id="IPR036390">
    <property type="entry name" value="WH_DNA-bd_sf"/>
</dbReference>
<dbReference type="GO" id="GO:0008180">
    <property type="term" value="C:COP9 signalosome"/>
    <property type="evidence" value="ECO:0007669"/>
    <property type="project" value="UniProtKB-KW"/>
</dbReference>
<dbReference type="InterPro" id="IPR045135">
    <property type="entry name" value="Rpn7_N"/>
</dbReference>
<evidence type="ECO:0000256" key="1">
    <source>
        <dbReference type="ARBA" id="ARBA00004123"/>
    </source>
</evidence>
<dbReference type="InParanoid" id="A0A4S2N8F3"/>
<feature type="domain" description="PCI" evidence="7">
    <location>
        <begin position="225"/>
        <end position="395"/>
    </location>
</feature>
<dbReference type="GO" id="GO:0005737">
    <property type="term" value="C:cytoplasm"/>
    <property type="evidence" value="ECO:0007669"/>
    <property type="project" value="UniProtKB-SubCell"/>
</dbReference>
<dbReference type="Gene3D" id="1.25.40.570">
    <property type="match status" value="1"/>
</dbReference>
<evidence type="ECO:0000313" key="8">
    <source>
        <dbReference type="EMBL" id="TGZ85669.1"/>
    </source>
</evidence>
<keyword evidence="4" id="KW-0963">Cytoplasm</keyword>
<reference evidence="8 9" key="1">
    <citation type="submission" date="2019-04" db="EMBL/GenBank/DDBJ databases">
        <title>Comparative genomics and transcriptomics to analyze fruiting body development in filamentous ascomycetes.</title>
        <authorList>
            <consortium name="DOE Joint Genome Institute"/>
            <person name="Lutkenhaus R."/>
            <person name="Traeger S."/>
            <person name="Breuer J."/>
            <person name="Kuo A."/>
            <person name="Lipzen A."/>
            <person name="Pangilinan J."/>
            <person name="Dilworth D."/>
            <person name="Sandor L."/>
            <person name="Poggeler S."/>
            <person name="Barry K."/>
            <person name="Grigoriev I.V."/>
            <person name="Nowrousian M."/>
        </authorList>
    </citation>
    <scope>NUCLEOTIDE SEQUENCE [LARGE SCALE GENOMIC DNA]</scope>
    <source>
        <strain evidence="8 9">CBS 389.68</strain>
    </source>
</reference>
<gene>
    <name evidence="8" type="ORF">EX30DRAFT_353534</name>
</gene>
<dbReference type="SUPFAM" id="SSF46785">
    <property type="entry name" value="Winged helix' DNA-binding domain"/>
    <property type="match status" value="1"/>
</dbReference>
<keyword evidence="5" id="KW-0736">Signalosome</keyword>
<comment type="similarity">
    <text evidence="3">Belongs to the CSN1 family.</text>
</comment>
<evidence type="ECO:0000256" key="4">
    <source>
        <dbReference type="ARBA" id="ARBA00022490"/>
    </source>
</evidence>
<dbReference type="Pfam" id="PF01399">
    <property type="entry name" value="PCI"/>
    <property type="match status" value="1"/>
</dbReference>
<dbReference type="EMBL" id="ML220112">
    <property type="protein sequence ID" value="TGZ85669.1"/>
    <property type="molecule type" value="Genomic_DNA"/>
</dbReference>
<evidence type="ECO:0000256" key="2">
    <source>
        <dbReference type="ARBA" id="ARBA00004496"/>
    </source>
</evidence>
<keyword evidence="9" id="KW-1185">Reference proteome</keyword>
<dbReference type="InterPro" id="IPR000717">
    <property type="entry name" value="PCI_dom"/>
</dbReference>
<dbReference type="PROSITE" id="PS50250">
    <property type="entry name" value="PCI"/>
    <property type="match status" value="1"/>
</dbReference>
<dbReference type="SMART" id="SM00088">
    <property type="entry name" value="PINT"/>
    <property type="match status" value="1"/>
</dbReference>
<dbReference type="Pfam" id="PF10602">
    <property type="entry name" value="RPN7"/>
    <property type="match status" value="1"/>
</dbReference>
<evidence type="ECO:0000256" key="3">
    <source>
        <dbReference type="ARBA" id="ARBA00008793"/>
    </source>
</evidence>
<evidence type="ECO:0000256" key="5">
    <source>
        <dbReference type="ARBA" id="ARBA00022790"/>
    </source>
</evidence>
<name>A0A4S2N8F3_9PEZI</name>
<organism evidence="8 9">
    <name type="scientific">Ascodesmis nigricans</name>
    <dbReference type="NCBI Taxonomy" id="341454"/>
    <lineage>
        <taxon>Eukaryota</taxon>
        <taxon>Fungi</taxon>
        <taxon>Dikarya</taxon>
        <taxon>Ascomycota</taxon>
        <taxon>Pezizomycotina</taxon>
        <taxon>Pezizomycetes</taxon>
        <taxon>Pezizales</taxon>
        <taxon>Ascodesmidaceae</taxon>
        <taxon>Ascodesmis</taxon>
    </lineage>
</organism>
<evidence type="ECO:0000259" key="7">
    <source>
        <dbReference type="PROSITE" id="PS50250"/>
    </source>
</evidence>
<sequence>MATSTTAQAHWTITEAGGQFVVHGIPRFDLEGYIGNYSGRTRIDRLLFIGHHSVAFAPEALKLAIKALKETVDVRRYQIAVEQLQRLAPDDPDAVLDEEWMEITTRKTAKESEKIEQALKSYKGNLIKESIRMGHEDQGNHFYACGDLIGAHKAYGKMRDFCTAPKHIVDMSLALIKVSIEQNNFPAVNSHVAKIRTLTRTAEEEEQMKPRLCAAMGLFHLANGAYRESARSFLETPASLGATYNDVISSNDVAVYGALCSLASMSRKELKSEVLDNSEFRNFLELEPHMRKAISYFYSAKYSECLKILEEWKNDYLLDIHLHKHIDALYERVRTKAIVQYFIPFSCVTLKGMAEAFNTPEEKLAKELVGLIENGKLMARVDTKNGLLVAKSTDPRSQVHRDALLIARTYEKQARMKLVRMNMISAGLEVKQAKTSNTGRGSSAPEGPESEFVGVSHQAFLGMKNRFPSGNASSFGGWGKQ</sequence>
<evidence type="ECO:0000256" key="6">
    <source>
        <dbReference type="ARBA" id="ARBA00023242"/>
    </source>
</evidence>
<dbReference type="AlphaFoldDB" id="A0A4S2N8F3"/>
<evidence type="ECO:0000313" key="9">
    <source>
        <dbReference type="Proteomes" id="UP000298138"/>
    </source>
</evidence>
<accession>A0A4S2N8F3</accession>
<dbReference type="PANTHER" id="PTHR14145:SF2">
    <property type="entry name" value="COP9 SIGNALOSOME COMPLEX SUBUNIT 1"/>
    <property type="match status" value="1"/>
</dbReference>